<dbReference type="CDD" id="cd06849">
    <property type="entry name" value="lipoyl_domain"/>
    <property type="match status" value="1"/>
</dbReference>
<dbReference type="InterPro" id="IPR023213">
    <property type="entry name" value="CAT-like_dom_sf"/>
</dbReference>
<feature type="compositionally biased region" description="Low complexity" evidence="8">
    <location>
        <begin position="160"/>
        <end position="172"/>
    </location>
</feature>
<dbReference type="GO" id="GO:0031405">
    <property type="term" value="F:lipoic acid binding"/>
    <property type="evidence" value="ECO:0007669"/>
    <property type="project" value="TreeGrafter"/>
</dbReference>
<reference evidence="11 12" key="1">
    <citation type="submission" date="2018-02" db="EMBL/GenBank/DDBJ databases">
        <title>novel marine gammaproteobacteria from coastal saline agro ecosystem.</title>
        <authorList>
            <person name="Krishnan R."/>
            <person name="Ramesh Kumar N."/>
        </authorList>
    </citation>
    <scope>NUCLEOTIDE SEQUENCE [LARGE SCALE GENOMIC DNA]</scope>
    <source>
        <strain evidence="11 12">228</strain>
    </source>
</reference>
<evidence type="ECO:0000256" key="1">
    <source>
        <dbReference type="ARBA" id="ARBA00001938"/>
    </source>
</evidence>
<evidence type="ECO:0000259" key="10">
    <source>
        <dbReference type="PROSITE" id="PS51826"/>
    </source>
</evidence>
<evidence type="ECO:0000313" key="12">
    <source>
        <dbReference type="Proteomes" id="UP000238196"/>
    </source>
</evidence>
<dbReference type="Pfam" id="PF02817">
    <property type="entry name" value="E3_binding"/>
    <property type="match status" value="1"/>
</dbReference>
<keyword evidence="5 7" id="KW-0450">Lipoyl</keyword>
<dbReference type="EC" id="2.3.1.-" evidence="7"/>
<dbReference type="SUPFAM" id="SSF52777">
    <property type="entry name" value="CoA-dependent acyltransferases"/>
    <property type="match status" value="1"/>
</dbReference>
<dbReference type="PANTHER" id="PTHR43178:SF5">
    <property type="entry name" value="LIPOAMIDE ACYLTRANSFERASE COMPONENT OF BRANCHED-CHAIN ALPHA-KETO ACID DEHYDROGENASE COMPLEX, MITOCHONDRIAL"/>
    <property type="match status" value="1"/>
</dbReference>
<dbReference type="SUPFAM" id="SSF51230">
    <property type="entry name" value="Single hybrid motif"/>
    <property type="match status" value="1"/>
</dbReference>
<dbReference type="GO" id="GO:0016407">
    <property type="term" value="F:acetyltransferase activity"/>
    <property type="evidence" value="ECO:0007669"/>
    <property type="project" value="TreeGrafter"/>
</dbReference>
<dbReference type="Gene3D" id="3.30.559.10">
    <property type="entry name" value="Chloramphenicol acetyltransferase-like domain"/>
    <property type="match status" value="1"/>
</dbReference>
<dbReference type="EMBL" id="PRLP01000154">
    <property type="protein sequence ID" value="PPC74244.1"/>
    <property type="molecule type" value="Genomic_DNA"/>
</dbReference>
<dbReference type="Gene3D" id="4.10.320.10">
    <property type="entry name" value="E3-binding domain"/>
    <property type="match status" value="1"/>
</dbReference>
<dbReference type="PROSITE" id="PS50968">
    <property type="entry name" value="BIOTINYL_LIPOYL"/>
    <property type="match status" value="1"/>
</dbReference>
<evidence type="ECO:0000256" key="2">
    <source>
        <dbReference type="ARBA" id="ARBA00007317"/>
    </source>
</evidence>
<dbReference type="InterPro" id="IPR000089">
    <property type="entry name" value="Biotin_lipoyl"/>
</dbReference>
<evidence type="ECO:0000256" key="3">
    <source>
        <dbReference type="ARBA" id="ARBA00011484"/>
    </source>
</evidence>
<feature type="compositionally biased region" description="Polar residues" evidence="8">
    <location>
        <begin position="175"/>
        <end position="187"/>
    </location>
</feature>
<comment type="similarity">
    <text evidence="2 7">Belongs to the 2-oxoacid dehydrogenase family.</text>
</comment>
<keyword evidence="4 7" id="KW-0808">Transferase</keyword>
<dbReference type="GO" id="GO:0005737">
    <property type="term" value="C:cytoplasm"/>
    <property type="evidence" value="ECO:0007669"/>
    <property type="project" value="TreeGrafter"/>
</dbReference>
<evidence type="ECO:0000256" key="4">
    <source>
        <dbReference type="ARBA" id="ARBA00022679"/>
    </source>
</evidence>
<protein>
    <recommendedName>
        <fullName evidence="7">Dihydrolipoamide acetyltransferase component of pyruvate dehydrogenase complex</fullName>
        <ecNumber evidence="7">2.3.1.-</ecNumber>
    </recommendedName>
</protein>
<evidence type="ECO:0000256" key="7">
    <source>
        <dbReference type="RuleBase" id="RU003423"/>
    </source>
</evidence>
<keyword evidence="6 7" id="KW-0012">Acyltransferase</keyword>
<comment type="cofactor">
    <cofactor evidence="1 7">
        <name>(R)-lipoate</name>
        <dbReference type="ChEBI" id="CHEBI:83088"/>
    </cofactor>
</comment>
<dbReference type="Proteomes" id="UP000238196">
    <property type="component" value="Unassembled WGS sequence"/>
</dbReference>
<evidence type="ECO:0000256" key="5">
    <source>
        <dbReference type="ARBA" id="ARBA00022823"/>
    </source>
</evidence>
<feature type="region of interest" description="Disordered" evidence="8">
    <location>
        <begin position="160"/>
        <end position="205"/>
    </location>
</feature>
<dbReference type="OrthoDB" id="5289324at2"/>
<dbReference type="PANTHER" id="PTHR43178">
    <property type="entry name" value="DIHYDROLIPOAMIDE ACETYLTRANSFERASE COMPONENT OF PYRUVATE DEHYDROGENASE COMPLEX"/>
    <property type="match status" value="1"/>
</dbReference>
<sequence>MGSMINVRLPAGQLEGTAATLLNWLVRPGDKVQKDQPLVELETDKVTMEVASPADGFVDQLLLDAGAEVTMESILAILSDQHADDFAAQAPTTAQPAAADTLAASAVEPSTRHPLLSPAVRRLAKQHQLDLHQLSGSGKGGRITKSDVLNYLSSAQAQPSAAASAPQQAMPALTQPVQQAAPQSTATHAALEQPATTSNASSLRPHTPMRKRIAEHMVDSLLHTAPHVTSIFELDMTAIQRHRTANKDEFARQDVKLSFTPYFVAAAVKALQQVPEVNSQFHSHGLELFHDCNIGVGTALGNDGLVVPVIRQAQDLNLLGIARRLQQLTQAAYEGSLKPADMKGGTFTISNHGVSGSLVATPIIINQPQTAILGIGKMQKRVVVKEVDGIDTMVIRPMCYVTLTIDHRALDGYQTNTFLSVLVDILENWR</sequence>
<evidence type="ECO:0000256" key="6">
    <source>
        <dbReference type="ARBA" id="ARBA00023315"/>
    </source>
</evidence>
<dbReference type="InterPro" id="IPR011053">
    <property type="entry name" value="Single_hybrid_motif"/>
</dbReference>
<dbReference type="PROSITE" id="PS00189">
    <property type="entry name" value="LIPOYL"/>
    <property type="match status" value="1"/>
</dbReference>
<evidence type="ECO:0000313" key="11">
    <source>
        <dbReference type="EMBL" id="PPC74244.1"/>
    </source>
</evidence>
<feature type="domain" description="Peripheral subunit-binding (PSBD)" evidence="10">
    <location>
        <begin position="115"/>
        <end position="152"/>
    </location>
</feature>
<dbReference type="InterPro" id="IPR036625">
    <property type="entry name" value="E3-bd_dom_sf"/>
</dbReference>
<feature type="compositionally biased region" description="Polar residues" evidence="8">
    <location>
        <begin position="194"/>
        <end position="204"/>
    </location>
</feature>
<dbReference type="InterPro" id="IPR004167">
    <property type="entry name" value="PSBD"/>
</dbReference>
<organism evidence="11 12">
    <name type="scientific">Proteobacteria bacterium 228</name>
    <dbReference type="NCBI Taxonomy" id="2083153"/>
    <lineage>
        <taxon>Bacteria</taxon>
        <taxon>Pseudomonadati</taxon>
        <taxon>Pseudomonadota</taxon>
    </lineage>
</organism>
<proteinExistence type="inferred from homology"/>
<comment type="caution">
    <text evidence="11">The sequence shown here is derived from an EMBL/GenBank/DDBJ whole genome shotgun (WGS) entry which is preliminary data.</text>
</comment>
<dbReference type="SUPFAM" id="SSF47005">
    <property type="entry name" value="Peripheral subunit-binding domain of 2-oxo acid dehydrogenase complex"/>
    <property type="match status" value="1"/>
</dbReference>
<dbReference type="InterPro" id="IPR050743">
    <property type="entry name" value="2-oxoacid_DH_E2_comp"/>
</dbReference>
<dbReference type="InterPro" id="IPR003016">
    <property type="entry name" value="2-oxoA_DH_lipoyl-BS"/>
</dbReference>
<evidence type="ECO:0000256" key="8">
    <source>
        <dbReference type="SAM" id="MobiDB-lite"/>
    </source>
</evidence>
<dbReference type="InterPro" id="IPR001078">
    <property type="entry name" value="2-oxoacid_DH_actylTfrase"/>
</dbReference>
<dbReference type="Pfam" id="PF00198">
    <property type="entry name" value="2-oxoacid_dh"/>
    <property type="match status" value="1"/>
</dbReference>
<accession>A0A2S5KHF8</accession>
<dbReference type="Gene3D" id="2.40.50.100">
    <property type="match status" value="1"/>
</dbReference>
<dbReference type="Pfam" id="PF00364">
    <property type="entry name" value="Biotin_lipoyl"/>
    <property type="match status" value="1"/>
</dbReference>
<evidence type="ECO:0000259" key="9">
    <source>
        <dbReference type="PROSITE" id="PS50968"/>
    </source>
</evidence>
<feature type="domain" description="Lipoyl-binding" evidence="9">
    <location>
        <begin position="4"/>
        <end position="79"/>
    </location>
</feature>
<name>A0A2S5KHF8_9PROT</name>
<dbReference type="PROSITE" id="PS51826">
    <property type="entry name" value="PSBD"/>
    <property type="match status" value="1"/>
</dbReference>
<dbReference type="AlphaFoldDB" id="A0A2S5KHF8"/>
<comment type="subunit">
    <text evidence="3">Forms a 24-polypeptide structural core with octahedral symmetry.</text>
</comment>
<gene>
    <name evidence="11" type="ORF">C4K68_26660</name>
</gene>